<dbReference type="PANTHER" id="PTHR42811">
    <property type="entry name" value="SERINE ACETYLTRANSFERASE"/>
    <property type="match status" value="1"/>
</dbReference>
<organism evidence="8 9">
    <name type="scientific">Micromonas commoda (strain RCC299 / NOUM17 / CCMP2709)</name>
    <name type="common">Picoplanktonic green alga</name>
    <dbReference type="NCBI Taxonomy" id="296587"/>
    <lineage>
        <taxon>Eukaryota</taxon>
        <taxon>Viridiplantae</taxon>
        <taxon>Chlorophyta</taxon>
        <taxon>Mamiellophyceae</taxon>
        <taxon>Mamiellales</taxon>
        <taxon>Mamiellaceae</taxon>
        <taxon>Micromonas</taxon>
    </lineage>
</organism>
<evidence type="ECO:0000256" key="6">
    <source>
        <dbReference type="ARBA" id="ARBA00049486"/>
    </source>
</evidence>
<evidence type="ECO:0000313" key="9">
    <source>
        <dbReference type="Proteomes" id="UP000002009"/>
    </source>
</evidence>
<dbReference type="InParanoid" id="C1FIV6"/>
<dbReference type="GO" id="GO:0006535">
    <property type="term" value="P:cysteine biosynthetic process from serine"/>
    <property type="evidence" value="ECO:0007669"/>
    <property type="project" value="InterPro"/>
</dbReference>
<dbReference type="AlphaFoldDB" id="C1FIV6"/>
<dbReference type="GO" id="GO:0009001">
    <property type="term" value="F:serine O-acetyltransferase activity"/>
    <property type="evidence" value="ECO:0007669"/>
    <property type="project" value="UniProtKB-EC"/>
</dbReference>
<evidence type="ECO:0000256" key="4">
    <source>
        <dbReference type="ARBA" id="ARBA00022679"/>
    </source>
</evidence>
<dbReference type="CDD" id="cd03354">
    <property type="entry name" value="LbH_SAT"/>
    <property type="match status" value="1"/>
</dbReference>
<evidence type="ECO:0000256" key="3">
    <source>
        <dbReference type="ARBA" id="ARBA00022605"/>
    </source>
</evidence>
<evidence type="ECO:0000256" key="1">
    <source>
        <dbReference type="ARBA" id="ARBA00007274"/>
    </source>
</evidence>
<dbReference type="InterPro" id="IPR053376">
    <property type="entry name" value="Serine_acetyltransferase"/>
</dbReference>
<evidence type="ECO:0000259" key="7">
    <source>
        <dbReference type="SMART" id="SM00971"/>
    </source>
</evidence>
<comment type="catalytic activity">
    <reaction evidence="6">
        <text>L-serine + acetyl-CoA = O-acetyl-L-serine + CoA</text>
        <dbReference type="Rhea" id="RHEA:24560"/>
        <dbReference type="ChEBI" id="CHEBI:33384"/>
        <dbReference type="ChEBI" id="CHEBI:57287"/>
        <dbReference type="ChEBI" id="CHEBI:57288"/>
        <dbReference type="ChEBI" id="CHEBI:58340"/>
        <dbReference type="EC" id="2.3.1.30"/>
    </reaction>
</comment>
<proteinExistence type="inferred from homology"/>
<dbReference type="InterPro" id="IPR045304">
    <property type="entry name" value="LbH_SAT"/>
</dbReference>
<dbReference type="EMBL" id="CP001577">
    <property type="protein sequence ID" value="ACO70484.1"/>
    <property type="molecule type" value="Genomic_DNA"/>
</dbReference>
<evidence type="ECO:0000256" key="5">
    <source>
        <dbReference type="ARBA" id="ARBA00023315"/>
    </source>
</evidence>
<dbReference type="NCBIfam" id="NF041874">
    <property type="entry name" value="EPS_EpsC"/>
    <property type="match status" value="1"/>
</dbReference>
<keyword evidence="4" id="KW-0808">Transferase</keyword>
<evidence type="ECO:0000256" key="2">
    <source>
        <dbReference type="ARBA" id="ARBA00013266"/>
    </source>
</evidence>
<protein>
    <recommendedName>
        <fullName evidence="2">serine O-acetyltransferase</fullName>
        <ecNumber evidence="2">2.3.1.30</ecNumber>
    </recommendedName>
</protein>
<keyword evidence="3" id="KW-0028">Amino-acid biosynthesis</keyword>
<dbReference type="eggNOG" id="KOG4750">
    <property type="taxonomic scope" value="Eukaryota"/>
</dbReference>
<dbReference type="OMA" id="YTHAFLF"/>
<dbReference type="PROSITE" id="PS00101">
    <property type="entry name" value="HEXAPEP_TRANSFERASES"/>
    <property type="match status" value="1"/>
</dbReference>
<keyword evidence="5" id="KW-0012">Acyltransferase</keyword>
<dbReference type="Gene3D" id="1.10.3130.10">
    <property type="entry name" value="serine acetyltransferase, domain 1"/>
    <property type="match status" value="1"/>
</dbReference>
<gene>
    <name evidence="8" type="ORF">MICPUN_63208</name>
</gene>
<dbReference type="OrthoDB" id="25818at2759"/>
<dbReference type="GO" id="GO:0005737">
    <property type="term" value="C:cytoplasm"/>
    <property type="evidence" value="ECO:0007669"/>
    <property type="project" value="InterPro"/>
</dbReference>
<dbReference type="InterPro" id="IPR011004">
    <property type="entry name" value="Trimer_LpxA-like_sf"/>
</dbReference>
<dbReference type="KEGG" id="mis:MICPUN_63208"/>
<reference evidence="8 9" key="1">
    <citation type="journal article" date="2009" name="Science">
        <title>Green evolution and dynamic adaptations revealed by genomes of the marine picoeukaryotes Micromonas.</title>
        <authorList>
            <person name="Worden A.Z."/>
            <person name="Lee J.H."/>
            <person name="Mock T."/>
            <person name="Rouze P."/>
            <person name="Simmons M.P."/>
            <person name="Aerts A.L."/>
            <person name="Allen A.E."/>
            <person name="Cuvelier M.L."/>
            <person name="Derelle E."/>
            <person name="Everett M.V."/>
            <person name="Foulon E."/>
            <person name="Grimwood J."/>
            <person name="Gundlach H."/>
            <person name="Henrissat B."/>
            <person name="Napoli C."/>
            <person name="McDonald S.M."/>
            <person name="Parker M.S."/>
            <person name="Rombauts S."/>
            <person name="Salamov A."/>
            <person name="Von Dassow P."/>
            <person name="Badger J.H."/>
            <person name="Coutinho P.M."/>
            <person name="Demir E."/>
            <person name="Dubchak I."/>
            <person name="Gentemann C."/>
            <person name="Eikrem W."/>
            <person name="Gready J.E."/>
            <person name="John U."/>
            <person name="Lanier W."/>
            <person name="Lindquist E.A."/>
            <person name="Lucas S."/>
            <person name="Mayer K.F."/>
            <person name="Moreau H."/>
            <person name="Not F."/>
            <person name="Otillar R."/>
            <person name="Panaud O."/>
            <person name="Pangilinan J."/>
            <person name="Paulsen I."/>
            <person name="Piegu B."/>
            <person name="Poliakov A."/>
            <person name="Robbens S."/>
            <person name="Schmutz J."/>
            <person name="Toulza E."/>
            <person name="Wyss T."/>
            <person name="Zelensky A."/>
            <person name="Zhou K."/>
            <person name="Armbrust E.V."/>
            <person name="Bhattacharya D."/>
            <person name="Goodenough U.W."/>
            <person name="Van de Peer Y."/>
            <person name="Grigoriev I.V."/>
        </authorList>
    </citation>
    <scope>NUCLEOTIDE SEQUENCE [LARGE SCALE GENOMIC DNA]</scope>
    <source>
        <strain evidence="9">RCC299 / NOUM17</strain>
    </source>
</reference>
<evidence type="ECO:0000313" key="8">
    <source>
        <dbReference type="EMBL" id="ACO70484.1"/>
    </source>
</evidence>
<dbReference type="RefSeq" id="XP_002509226.1">
    <property type="nucleotide sequence ID" value="XM_002509180.1"/>
</dbReference>
<dbReference type="FunFam" id="2.160.10.10:FF:000007">
    <property type="entry name" value="Serine acetyltransferase"/>
    <property type="match status" value="1"/>
</dbReference>
<feature type="domain" description="Serine acetyltransferase N-terminal" evidence="7">
    <location>
        <begin position="9"/>
        <end position="130"/>
    </location>
</feature>
<dbReference type="InterPro" id="IPR010493">
    <property type="entry name" value="Ser_AcTrfase_N"/>
</dbReference>
<dbReference type="EC" id="2.3.1.30" evidence="2"/>
<dbReference type="STRING" id="296587.C1FIV6"/>
<dbReference type="InterPro" id="IPR018357">
    <property type="entry name" value="Hexapep_transf_CS"/>
</dbReference>
<dbReference type="InterPro" id="IPR042122">
    <property type="entry name" value="Ser_AcTrfase_N_sf"/>
</dbReference>
<dbReference type="SMART" id="SM00971">
    <property type="entry name" value="SATase_N"/>
    <property type="match status" value="1"/>
</dbReference>
<name>C1FIV6_MICCC</name>
<comment type="similarity">
    <text evidence="1">Belongs to the transferase hexapeptide repeat family.</text>
</comment>
<sequence length="276" mass="29414">MASVRKDDVWDSMRKGAQELVEKEPLLGGFVYSKILNQPTFERSLAFMLATKLASSTVLASQWNDLIIDALTSTAEEEKSMGGRGSPAPGTGSIADAARADLRAILSRDPACPSYTHAFLFFKGFQGLQAQRVSHWLWSKGRTVIACFVQSSISEVFGMDLHPGAKFGRGILVDHATGIVVGETAVVDDDCTLFHGVTLGGTGKVSGDRHPKLQKRVVVGAHASVIGNISIGHDSKIGASASILHDLPPNSVVVGHKGIVIQKRGHKGKHSLLSKL</sequence>
<keyword evidence="9" id="KW-1185">Reference proteome</keyword>
<accession>C1FIV6</accession>
<dbReference type="Proteomes" id="UP000002009">
    <property type="component" value="Chromosome 12"/>
</dbReference>
<dbReference type="Gene3D" id="2.160.10.10">
    <property type="entry name" value="Hexapeptide repeat proteins"/>
    <property type="match status" value="1"/>
</dbReference>
<dbReference type="Pfam" id="PF06426">
    <property type="entry name" value="SATase_N"/>
    <property type="match status" value="1"/>
</dbReference>
<dbReference type="SUPFAM" id="SSF51161">
    <property type="entry name" value="Trimeric LpxA-like enzymes"/>
    <property type="match status" value="1"/>
</dbReference>
<dbReference type="GeneID" id="8247873"/>